<dbReference type="NCBIfam" id="NF046033">
    <property type="entry name" value="BflmStimVeg"/>
    <property type="match status" value="1"/>
</dbReference>
<dbReference type="Proteomes" id="UP000315711">
    <property type="component" value="Unassembled WGS sequence"/>
</dbReference>
<keyword evidence="2" id="KW-1185">Reference proteome</keyword>
<dbReference type="PIRSF" id="PIRSF037257">
    <property type="entry name" value="DUF1021"/>
    <property type="match status" value="1"/>
</dbReference>
<dbReference type="Pfam" id="PF06257">
    <property type="entry name" value="VEG"/>
    <property type="match status" value="1"/>
</dbReference>
<dbReference type="AlphaFoldDB" id="A0A562QB44"/>
<proteinExistence type="predicted"/>
<dbReference type="OrthoDB" id="5469at2"/>
<dbReference type="PANTHER" id="PTHR40026:SF1">
    <property type="entry name" value="PROTEIN VEG"/>
    <property type="match status" value="1"/>
</dbReference>
<comment type="caution">
    <text evidence="1">The sequence shown here is derived from an EMBL/GenBank/DDBJ whole genome shotgun (WGS) entry which is preliminary data.</text>
</comment>
<dbReference type="InterPro" id="IPR009366">
    <property type="entry name" value="Protein_Veg"/>
</dbReference>
<dbReference type="Gene3D" id="2.30.30.100">
    <property type="match status" value="1"/>
</dbReference>
<dbReference type="EMBL" id="VLKZ01000014">
    <property type="protein sequence ID" value="TWI53236.1"/>
    <property type="molecule type" value="Genomic_DNA"/>
</dbReference>
<dbReference type="GO" id="GO:0006355">
    <property type="term" value="P:regulation of DNA-templated transcription"/>
    <property type="evidence" value="ECO:0007669"/>
    <property type="project" value="InterPro"/>
</dbReference>
<reference evidence="1 2" key="1">
    <citation type="journal article" date="2015" name="Stand. Genomic Sci.">
        <title>Genomic Encyclopedia of Bacterial and Archaeal Type Strains, Phase III: the genomes of soil and plant-associated and newly described type strains.</title>
        <authorList>
            <person name="Whitman W.B."/>
            <person name="Woyke T."/>
            <person name="Klenk H.P."/>
            <person name="Zhou Y."/>
            <person name="Lilburn T.G."/>
            <person name="Beck B.J."/>
            <person name="De Vos P."/>
            <person name="Vandamme P."/>
            <person name="Eisen J.A."/>
            <person name="Garrity G."/>
            <person name="Hugenholtz P."/>
            <person name="Kyrpides N.C."/>
        </authorList>
    </citation>
    <scope>NUCLEOTIDE SEQUENCE [LARGE SCALE GENOMIC DNA]</scope>
    <source>
        <strain evidence="1 2">CGMCC 1.10116</strain>
    </source>
</reference>
<evidence type="ECO:0000313" key="1">
    <source>
        <dbReference type="EMBL" id="TWI53236.1"/>
    </source>
</evidence>
<protein>
    <submittedName>
        <fullName evidence="1">Uncharacterized protein Veg</fullName>
    </submittedName>
</protein>
<accession>A0A562QB44</accession>
<dbReference type="PANTHER" id="PTHR40026">
    <property type="entry name" value="PROTEIN VEG"/>
    <property type="match status" value="1"/>
</dbReference>
<organism evidence="1 2">
    <name type="scientific">Halalkalibacter nanhaiisediminis</name>
    <dbReference type="NCBI Taxonomy" id="688079"/>
    <lineage>
        <taxon>Bacteria</taxon>
        <taxon>Bacillati</taxon>
        <taxon>Bacillota</taxon>
        <taxon>Bacilli</taxon>
        <taxon>Bacillales</taxon>
        <taxon>Bacillaceae</taxon>
        <taxon>Halalkalibacter</taxon>
    </lineage>
</organism>
<gene>
    <name evidence="1" type="ORF">IQ10_03501</name>
</gene>
<dbReference type="RefSeq" id="WP_144451673.1">
    <property type="nucleotide sequence ID" value="NZ_VLKZ01000014.1"/>
</dbReference>
<evidence type="ECO:0000313" key="2">
    <source>
        <dbReference type="Proteomes" id="UP000315711"/>
    </source>
</evidence>
<sequence length="88" mass="9848">MAKTLIDIKRALDANVGKRITIKANGGRRKTSERSGLLEETYPSVFIVKLDEHQNAFERVSYSYADILTETVELMLCEDGVESTVLKA</sequence>
<name>A0A562QB44_9BACI</name>